<feature type="compositionally biased region" description="Polar residues" evidence="1">
    <location>
        <begin position="44"/>
        <end position="53"/>
    </location>
</feature>
<evidence type="ECO:0000313" key="4">
    <source>
        <dbReference type="Proteomes" id="UP001596042"/>
    </source>
</evidence>
<dbReference type="InterPro" id="IPR006315">
    <property type="entry name" value="OM_autotransptr_brl_dom"/>
</dbReference>
<feature type="compositionally biased region" description="Polar residues" evidence="1">
    <location>
        <begin position="295"/>
        <end position="311"/>
    </location>
</feature>
<dbReference type="InterPro" id="IPR051551">
    <property type="entry name" value="Autotransporter_adhesion"/>
</dbReference>
<feature type="region of interest" description="Disordered" evidence="1">
    <location>
        <begin position="221"/>
        <end position="270"/>
    </location>
</feature>
<dbReference type="InterPro" id="IPR036709">
    <property type="entry name" value="Autotransporte_beta_dom_sf"/>
</dbReference>
<dbReference type="Pfam" id="PF03797">
    <property type="entry name" value="Autotransporter"/>
    <property type="match status" value="1"/>
</dbReference>
<gene>
    <name evidence="3" type="ORF">ACFO1V_03710</name>
</gene>
<protein>
    <submittedName>
        <fullName evidence="3">Autotransporter outer membrane beta-barrel domain-containing protein</fullName>
    </submittedName>
</protein>
<name>A0ABV9H271_9HYPH</name>
<sequence length="771" mass="80489">MEGDTSSLKSVSSKEAKEIVRNVMFNVGGDDGSSVSSLAAGRSPSANVSTSAAASDAEAGERSVRQLPPVTGGASVPPPPVAVGPAVPPPPPPPVDFLKSKQNTIVIKKADETAMPSAAPKSSSGGLAGAGSVLEGTASITGGLNQVRRVISVQDGVAPDDLQRTISTVIESDSDSDSEDEIHSRYSDANFVARVMAVGGRERIATINEAIAKSRLSSAQSSASLGDGANPASNTQQAVSAPSVTASSGLERPASFSLKTGNEPGAHASSEKTLAAMLEGITKVLTGSATSGLAEQSQNISAPSSSLTPAHTTGSSLLLSPTVSVVTNPVSSGTVLPVNAQEQPVAASTPVVAPEATSIQLPAAVAATEKSEQKPAEPVVTVALEQKGSPDAKASDEMSASAQETTAVVESEAAVAETVVEQPVAAEAAASEGSHKPEAAVYSDYVHVIGNVTRPLTMYERMSNRYWTGQNAFLIAQGDEDATPNETLTEAGLVWARIEAAHRRAALRDSEVDSGYKSRDWNLRIGLDNQLYGNEESRVLGSVWLQYGKVNTDISSLHGDGLINTNAYSLGGALTWMTDDGYYIDTQAQYAWIKSELASDTVHGPLKNSLSANGLGLSLEAGKHVSLNDNWTWIPQVQLSWNRTGANDFTDPHLGTVSFDALSSLTLRGGLALEYAKSWQDKDGYTSRFSGRAVANLHHDLRSQNAMMTIGDKQVKLGREEPTWAELGLSGRYSFKDGKYAIFGEAVAGGALENTANNQYAKGKVGLQIKW</sequence>
<dbReference type="SUPFAM" id="SSF103515">
    <property type="entry name" value="Autotransporter"/>
    <property type="match status" value="1"/>
</dbReference>
<dbReference type="Gene3D" id="2.40.128.130">
    <property type="entry name" value="Autotransporter beta-domain"/>
    <property type="match status" value="1"/>
</dbReference>
<evidence type="ECO:0000256" key="1">
    <source>
        <dbReference type="SAM" id="MobiDB-lite"/>
    </source>
</evidence>
<proteinExistence type="predicted"/>
<dbReference type="RefSeq" id="WP_374833195.1">
    <property type="nucleotide sequence ID" value="NZ_JBHEEZ010000022.1"/>
</dbReference>
<dbReference type="NCBIfam" id="TIGR01414">
    <property type="entry name" value="autotrans_barl"/>
    <property type="match status" value="1"/>
</dbReference>
<feature type="compositionally biased region" description="Polar residues" evidence="1">
    <location>
        <begin position="231"/>
        <end position="248"/>
    </location>
</feature>
<feature type="region of interest" description="Disordered" evidence="1">
    <location>
        <begin position="26"/>
        <end position="92"/>
    </location>
</feature>
<comment type="caution">
    <text evidence="3">The sequence shown here is derived from an EMBL/GenBank/DDBJ whole genome shotgun (WGS) entry which is preliminary data.</text>
</comment>
<dbReference type="PROSITE" id="PS51208">
    <property type="entry name" value="AUTOTRANSPORTER"/>
    <property type="match status" value="1"/>
</dbReference>
<evidence type="ECO:0000259" key="2">
    <source>
        <dbReference type="PROSITE" id="PS51208"/>
    </source>
</evidence>
<dbReference type="PANTHER" id="PTHR35037">
    <property type="entry name" value="C-TERMINAL REGION OF AIDA-LIKE PROTEIN"/>
    <property type="match status" value="1"/>
</dbReference>
<reference evidence="4" key="1">
    <citation type="journal article" date="2019" name="Int. J. Syst. Evol. Microbiol.">
        <title>The Global Catalogue of Microorganisms (GCM) 10K type strain sequencing project: providing services to taxonomists for standard genome sequencing and annotation.</title>
        <authorList>
            <consortium name="The Broad Institute Genomics Platform"/>
            <consortium name="The Broad Institute Genome Sequencing Center for Infectious Disease"/>
            <person name="Wu L."/>
            <person name="Ma J."/>
        </authorList>
    </citation>
    <scope>NUCLEOTIDE SEQUENCE [LARGE SCALE GENOMIC DNA]</scope>
    <source>
        <strain evidence="4">CGMCC 1.15731</strain>
    </source>
</reference>
<keyword evidence="4" id="KW-1185">Reference proteome</keyword>
<organism evidence="3 4">
    <name type="scientific">Daeguia caeni</name>
    <dbReference type="NCBI Taxonomy" id="439612"/>
    <lineage>
        <taxon>Bacteria</taxon>
        <taxon>Pseudomonadati</taxon>
        <taxon>Pseudomonadota</taxon>
        <taxon>Alphaproteobacteria</taxon>
        <taxon>Hyphomicrobiales</taxon>
        <taxon>Brucellaceae</taxon>
        <taxon>Daeguia</taxon>
    </lineage>
</organism>
<feature type="region of interest" description="Disordered" evidence="1">
    <location>
        <begin position="295"/>
        <end position="315"/>
    </location>
</feature>
<feature type="domain" description="Autotransporter" evidence="2">
    <location>
        <begin position="487"/>
        <end position="771"/>
    </location>
</feature>
<accession>A0ABV9H271</accession>
<dbReference type="SMART" id="SM00869">
    <property type="entry name" value="Autotransporter"/>
    <property type="match status" value="1"/>
</dbReference>
<feature type="compositionally biased region" description="Pro residues" evidence="1">
    <location>
        <begin position="76"/>
        <end position="92"/>
    </location>
</feature>
<dbReference type="Proteomes" id="UP001596042">
    <property type="component" value="Unassembled WGS sequence"/>
</dbReference>
<evidence type="ECO:0000313" key="3">
    <source>
        <dbReference type="EMBL" id="MFC4624337.1"/>
    </source>
</evidence>
<dbReference type="InterPro" id="IPR005546">
    <property type="entry name" value="Autotransporte_beta"/>
</dbReference>
<dbReference type="EMBL" id="JBHSEL010000035">
    <property type="protein sequence ID" value="MFC4624337.1"/>
    <property type="molecule type" value="Genomic_DNA"/>
</dbReference>
<dbReference type="PANTHER" id="PTHR35037:SF3">
    <property type="entry name" value="C-TERMINAL REGION OF AIDA-LIKE PROTEIN"/>
    <property type="match status" value="1"/>
</dbReference>